<keyword evidence="12" id="KW-1185">Reference proteome</keyword>
<gene>
    <name evidence="11" type="ORF">ACFOZ1_00510</name>
</gene>
<dbReference type="RefSeq" id="WP_390194744.1">
    <property type="nucleotide sequence ID" value="NZ_JBHSDV010000001.1"/>
</dbReference>
<feature type="domain" description="Type II secretion system protein GspF" evidence="10">
    <location>
        <begin position="271"/>
        <end position="392"/>
    </location>
</feature>
<dbReference type="PRINTS" id="PR00812">
    <property type="entry name" value="BCTERIALGSPF"/>
</dbReference>
<evidence type="ECO:0000256" key="1">
    <source>
        <dbReference type="ARBA" id="ARBA00004651"/>
    </source>
</evidence>
<evidence type="ECO:0000256" key="4">
    <source>
        <dbReference type="ARBA" id="ARBA00022475"/>
    </source>
</evidence>
<keyword evidence="5 8" id="KW-0812">Transmembrane</keyword>
<dbReference type="InterPro" id="IPR018076">
    <property type="entry name" value="T2SS_GspF_dom"/>
</dbReference>
<evidence type="ECO:0000256" key="8">
    <source>
        <dbReference type="RuleBase" id="RU003923"/>
    </source>
</evidence>
<feature type="transmembrane region" description="Helical" evidence="9">
    <location>
        <begin position="219"/>
        <end position="238"/>
    </location>
</feature>
<evidence type="ECO:0000256" key="2">
    <source>
        <dbReference type="ARBA" id="ARBA00005745"/>
    </source>
</evidence>
<dbReference type="EMBL" id="JBHSDV010000001">
    <property type="protein sequence ID" value="MFC4386277.1"/>
    <property type="molecule type" value="Genomic_DNA"/>
</dbReference>
<feature type="transmembrane region" description="Helical" evidence="9">
    <location>
        <begin position="373"/>
        <end position="397"/>
    </location>
</feature>
<evidence type="ECO:0000256" key="6">
    <source>
        <dbReference type="ARBA" id="ARBA00022989"/>
    </source>
</evidence>
<proteinExistence type="inferred from homology"/>
<sequence length="400" mass="45230">MKYFTYQAKTMEGKVKKGKITSENEGDALRQLKATGLTVFAIRELNPFLYKEIYIGNPIKNKDFVIFLRQFATLIDAGITLVESVAVLEEQTESKPLKKALQQIKASLEEGVPLSVALEEFPKLFPELLVSMVHAGEVSGNLDEIIDRMATYYEKQYILKQKIKTALTYPIVIGIVAVVITIFLLAVIVPIFTDMFLSFGQDIPAYTQMVLNISSFVQTYWWVLVLAVLLLIVIYKVLERNEETAYYLDVAKLKIPILGKFIQKSLLARMTQTLSSLINSSVPILQAVSITERVLSNRVIKRTLHESKEALERGESLAKPMSEHWVFPRLITQMITVGERTGAVDEMLKKVSQFYEQELEEASDKLKSLIEPIMIIFLSFVVGGIVLSIVIPMFSLFESI</sequence>
<feature type="domain" description="Type II secretion system protein GspF" evidence="10">
    <location>
        <begin position="67"/>
        <end position="190"/>
    </location>
</feature>
<comment type="similarity">
    <text evidence="2 8">Belongs to the GSP F family.</text>
</comment>
<dbReference type="Pfam" id="PF00482">
    <property type="entry name" value="T2SSF"/>
    <property type="match status" value="2"/>
</dbReference>
<evidence type="ECO:0000313" key="12">
    <source>
        <dbReference type="Proteomes" id="UP001595880"/>
    </source>
</evidence>
<dbReference type="Gene3D" id="1.20.81.30">
    <property type="entry name" value="Type II secretion system (T2SS), domain F"/>
    <property type="match status" value="2"/>
</dbReference>
<evidence type="ECO:0000256" key="9">
    <source>
        <dbReference type="SAM" id="Phobius"/>
    </source>
</evidence>
<evidence type="ECO:0000256" key="7">
    <source>
        <dbReference type="ARBA" id="ARBA00023136"/>
    </source>
</evidence>
<protein>
    <submittedName>
        <fullName evidence="11">Type II secretion system F family protein</fullName>
    </submittedName>
</protein>
<keyword evidence="3 8" id="KW-0813">Transport</keyword>
<keyword evidence="4" id="KW-1003">Cell membrane</keyword>
<feature type="transmembrane region" description="Helical" evidence="9">
    <location>
        <begin position="167"/>
        <end position="192"/>
    </location>
</feature>
<organism evidence="11 12">
    <name type="scientific">Gracilibacillus marinus</name>
    <dbReference type="NCBI Taxonomy" id="630535"/>
    <lineage>
        <taxon>Bacteria</taxon>
        <taxon>Bacillati</taxon>
        <taxon>Bacillota</taxon>
        <taxon>Bacilli</taxon>
        <taxon>Bacillales</taxon>
        <taxon>Bacillaceae</taxon>
        <taxon>Gracilibacillus</taxon>
    </lineage>
</organism>
<dbReference type="InterPro" id="IPR001992">
    <property type="entry name" value="T2SS_GspF/T4SS_PilC_CS"/>
</dbReference>
<reference evidence="12" key="1">
    <citation type="journal article" date="2019" name="Int. J. Syst. Evol. Microbiol.">
        <title>The Global Catalogue of Microorganisms (GCM) 10K type strain sequencing project: providing services to taxonomists for standard genome sequencing and annotation.</title>
        <authorList>
            <consortium name="The Broad Institute Genomics Platform"/>
            <consortium name="The Broad Institute Genome Sequencing Center for Infectious Disease"/>
            <person name="Wu L."/>
            <person name="Ma J."/>
        </authorList>
    </citation>
    <scope>NUCLEOTIDE SEQUENCE [LARGE SCALE GENOMIC DNA]</scope>
    <source>
        <strain evidence="12">KACC 14058</strain>
    </source>
</reference>
<accession>A0ABV8VQP5</accession>
<evidence type="ECO:0000259" key="10">
    <source>
        <dbReference type="Pfam" id="PF00482"/>
    </source>
</evidence>
<dbReference type="PROSITE" id="PS00874">
    <property type="entry name" value="T2SP_F"/>
    <property type="match status" value="1"/>
</dbReference>
<comment type="subcellular location">
    <subcellularLocation>
        <location evidence="1 8">Cell membrane</location>
        <topology evidence="1 8">Multi-pass membrane protein</topology>
    </subcellularLocation>
</comment>
<evidence type="ECO:0000256" key="3">
    <source>
        <dbReference type="ARBA" id="ARBA00022448"/>
    </source>
</evidence>
<dbReference type="PANTHER" id="PTHR30012:SF0">
    <property type="entry name" value="TYPE II SECRETION SYSTEM PROTEIN F-RELATED"/>
    <property type="match status" value="1"/>
</dbReference>
<name>A0ABV8VQP5_9BACI</name>
<keyword evidence="7 9" id="KW-0472">Membrane</keyword>
<keyword evidence="6 9" id="KW-1133">Transmembrane helix</keyword>
<dbReference type="InterPro" id="IPR042094">
    <property type="entry name" value="T2SS_GspF_sf"/>
</dbReference>
<dbReference type="InterPro" id="IPR003004">
    <property type="entry name" value="GspF/PilC"/>
</dbReference>
<dbReference type="PANTHER" id="PTHR30012">
    <property type="entry name" value="GENERAL SECRETION PATHWAY PROTEIN"/>
    <property type="match status" value="1"/>
</dbReference>
<evidence type="ECO:0000256" key="5">
    <source>
        <dbReference type="ARBA" id="ARBA00022692"/>
    </source>
</evidence>
<dbReference type="Proteomes" id="UP001595880">
    <property type="component" value="Unassembled WGS sequence"/>
</dbReference>
<comment type="caution">
    <text evidence="11">The sequence shown here is derived from an EMBL/GenBank/DDBJ whole genome shotgun (WGS) entry which is preliminary data.</text>
</comment>
<evidence type="ECO:0000313" key="11">
    <source>
        <dbReference type="EMBL" id="MFC4386277.1"/>
    </source>
</evidence>